<sequence length="126" mass="14358">MILLTKGLKGYQIAGALNLTQSTVSRDINYLSKESSNNLKYLVQQSLPFLYSTSIEGIKSILKECWSIYESDNASMNYLHKLNSLKLAKECNESLFKLVAEGPSLVYLKELEERLEKIENFKKENA</sequence>
<protein>
    <submittedName>
        <fullName evidence="1">Uncharacterized protein</fullName>
    </submittedName>
</protein>
<keyword evidence="2" id="KW-1185">Reference proteome</keyword>
<organism evidence="1 2">
    <name type="scientific">Candidatus Nitrosocosmicus oleophilus</name>
    <dbReference type="NCBI Taxonomy" id="1353260"/>
    <lineage>
        <taxon>Archaea</taxon>
        <taxon>Nitrososphaerota</taxon>
        <taxon>Nitrososphaeria</taxon>
        <taxon>Nitrososphaerales</taxon>
        <taxon>Nitrososphaeraceae</taxon>
        <taxon>Candidatus Nitrosocosmicus</taxon>
    </lineage>
</organism>
<accession>A0A654LWF7</accession>
<name>A0A654LWF7_9ARCH</name>
<gene>
    <name evidence="1" type="ORF">NMY3_00554</name>
</gene>
<evidence type="ECO:0000313" key="1">
    <source>
        <dbReference type="EMBL" id="ALI34766.1"/>
    </source>
</evidence>
<dbReference type="GeneID" id="60420718"/>
<dbReference type="EMBL" id="CP012850">
    <property type="protein sequence ID" value="ALI34766.1"/>
    <property type="molecule type" value="Genomic_DNA"/>
</dbReference>
<reference evidence="2" key="1">
    <citation type="submission" date="2015-10" db="EMBL/GenBank/DDBJ databases">
        <title>Niche specialization of a soil ammonia-oxidizing archaeon, Candidatus Nitrosocosmicus oleophilus.</title>
        <authorList>
            <person name="Jung M.-Y."/>
            <person name="Rhee S.-K."/>
        </authorList>
    </citation>
    <scope>NUCLEOTIDE SEQUENCE [LARGE SCALE GENOMIC DNA]</scope>
    <source>
        <strain evidence="2">MY3</strain>
    </source>
</reference>
<proteinExistence type="predicted"/>
<dbReference type="Proteomes" id="UP000058925">
    <property type="component" value="Chromosome"/>
</dbReference>
<dbReference type="AlphaFoldDB" id="A0A654LWF7"/>
<dbReference type="KEGG" id="taa:NMY3_00554"/>
<dbReference type="OrthoDB" id="13271at2157"/>
<evidence type="ECO:0000313" key="2">
    <source>
        <dbReference type="Proteomes" id="UP000058925"/>
    </source>
</evidence>
<dbReference type="RefSeq" id="WP_196817369.1">
    <property type="nucleotide sequence ID" value="NZ_CP012850.1"/>
</dbReference>